<protein>
    <recommendedName>
        <fullName evidence="6">Lipoprotein</fullName>
    </recommendedName>
</protein>
<keyword evidence="3" id="KW-0472">Membrane</keyword>
<evidence type="ECO:0000256" key="2">
    <source>
        <dbReference type="ARBA" id="ARBA00022729"/>
    </source>
</evidence>
<comment type="subcellular location">
    <subcellularLocation>
        <location evidence="1">Membrane</location>
        <topology evidence="1">Lipid-anchor</topology>
    </subcellularLocation>
</comment>
<keyword evidence="4" id="KW-0564">Palmitate</keyword>
<evidence type="ECO:0000256" key="7">
    <source>
        <dbReference type="PIRSR" id="PIRSR002854-1"/>
    </source>
</evidence>
<dbReference type="PROSITE" id="PS51257">
    <property type="entry name" value="PROKAR_LIPOPROTEIN"/>
    <property type="match status" value="1"/>
</dbReference>
<dbReference type="Proteomes" id="UP000094067">
    <property type="component" value="Unassembled WGS sequence"/>
</dbReference>
<evidence type="ECO:0000256" key="3">
    <source>
        <dbReference type="ARBA" id="ARBA00023136"/>
    </source>
</evidence>
<evidence type="ECO:0000313" key="10">
    <source>
        <dbReference type="Proteomes" id="UP000094067"/>
    </source>
</evidence>
<feature type="lipid moiety-binding region" description="S-diacylglycerol cysteine" evidence="7">
    <location>
        <position position="20"/>
    </location>
</feature>
<reference evidence="9 10" key="1">
    <citation type="submission" date="2016-07" db="EMBL/GenBank/DDBJ databases">
        <title>Characterization of isolates of Eisenbergiella tayi derived from blood cultures, using whole genome sequencing.</title>
        <authorList>
            <person name="Burdz T."/>
            <person name="Wiebe D."/>
            <person name="Huynh C."/>
            <person name="Bernard K."/>
        </authorList>
    </citation>
    <scope>NUCLEOTIDE SEQUENCE [LARGE SCALE GENOMIC DNA]</scope>
    <source>
        <strain evidence="9 10">NML 110608</strain>
    </source>
</reference>
<dbReference type="InterPro" id="IPR004872">
    <property type="entry name" value="Lipoprotein_NlpA"/>
</dbReference>
<dbReference type="Gene3D" id="3.40.190.10">
    <property type="entry name" value="Periplasmic binding protein-like II"/>
    <property type="match status" value="2"/>
</dbReference>
<organism evidence="9 10">
    <name type="scientific">Eisenbergiella tayi</name>
    <dbReference type="NCBI Taxonomy" id="1432052"/>
    <lineage>
        <taxon>Bacteria</taxon>
        <taxon>Bacillati</taxon>
        <taxon>Bacillota</taxon>
        <taxon>Clostridia</taxon>
        <taxon>Lachnospirales</taxon>
        <taxon>Lachnospiraceae</taxon>
        <taxon>Eisenbergiella</taxon>
    </lineage>
</organism>
<dbReference type="EMBL" id="MCGH01000001">
    <property type="protein sequence ID" value="ODM08921.1"/>
    <property type="molecule type" value="Genomic_DNA"/>
</dbReference>
<evidence type="ECO:0000256" key="6">
    <source>
        <dbReference type="PIRNR" id="PIRNR002854"/>
    </source>
</evidence>
<dbReference type="RefSeq" id="WP_069151146.1">
    <property type="nucleotide sequence ID" value="NZ_MCGH01000001.1"/>
</dbReference>
<dbReference type="PANTHER" id="PTHR30429">
    <property type="entry name" value="D-METHIONINE-BINDING LIPOPROTEIN METQ"/>
    <property type="match status" value="1"/>
</dbReference>
<sequence length="272" mass="29345">MKKTALVFLWILLASGISACGKQVSAEESGSTVTIGVVGEAQEMWDPVKEELAKEGINLELVTFTDYSTPNAALAGGEIDLNAFQHYAYLNKEIESYGYEIEAIGDTFISAMNIYSRNLTDVSQVQRGSKVAVPGDASNEGRALKVLEAAGLIALDKKAGDSPEAADIVDNPLQLELVEVDAANVCALLPDVAIAVVNCNYALDNGLNPGKDSIFQDSVDIYEGKNYVNLIAAEKGEADNEVYKRIVEAYQTEAVKEVYKEAFKGSYLPAWE</sequence>
<dbReference type="PANTHER" id="PTHR30429:SF3">
    <property type="entry name" value="LIPOPROTEIN"/>
    <property type="match status" value="1"/>
</dbReference>
<proteinExistence type="inferred from homology"/>
<evidence type="ECO:0000256" key="1">
    <source>
        <dbReference type="ARBA" id="ARBA00004635"/>
    </source>
</evidence>
<keyword evidence="2 8" id="KW-0732">Signal</keyword>
<comment type="similarity">
    <text evidence="6">Belongs to the nlpA lipoprotein family.</text>
</comment>
<dbReference type="PATRIC" id="fig|1432052.4.peg.615"/>
<dbReference type="Pfam" id="PF03180">
    <property type="entry name" value="Lipoprotein_9"/>
    <property type="match status" value="1"/>
</dbReference>
<feature type="chain" id="PRO_5038333886" description="Lipoprotein" evidence="8">
    <location>
        <begin position="20"/>
        <end position="272"/>
    </location>
</feature>
<evidence type="ECO:0000313" key="9">
    <source>
        <dbReference type="EMBL" id="ODM08921.1"/>
    </source>
</evidence>
<evidence type="ECO:0000256" key="5">
    <source>
        <dbReference type="ARBA" id="ARBA00023288"/>
    </source>
</evidence>
<dbReference type="AlphaFoldDB" id="A0A1E3AKI4"/>
<feature type="signal peptide" evidence="8">
    <location>
        <begin position="1"/>
        <end position="19"/>
    </location>
</feature>
<comment type="caution">
    <text evidence="9">The sequence shown here is derived from an EMBL/GenBank/DDBJ whole genome shotgun (WGS) entry which is preliminary data.</text>
</comment>
<evidence type="ECO:0000256" key="4">
    <source>
        <dbReference type="ARBA" id="ARBA00023139"/>
    </source>
</evidence>
<name>A0A1E3AKI4_9FIRM</name>
<evidence type="ECO:0000256" key="8">
    <source>
        <dbReference type="SAM" id="SignalP"/>
    </source>
</evidence>
<dbReference type="SUPFAM" id="SSF53850">
    <property type="entry name" value="Periplasmic binding protein-like II"/>
    <property type="match status" value="1"/>
</dbReference>
<gene>
    <name evidence="9" type="primary">metQ</name>
    <name evidence="9" type="ORF">BEI61_00550</name>
</gene>
<accession>A0A1E3AKI4</accession>
<dbReference type="GO" id="GO:0016020">
    <property type="term" value="C:membrane"/>
    <property type="evidence" value="ECO:0007669"/>
    <property type="project" value="UniProtKB-SubCell"/>
</dbReference>
<dbReference type="PIRSF" id="PIRSF002854">
    <property type="entry name" value="MetQ"/>
    <property type="match status" value="1"/>
</dbReference>
<keyword evidence="5 6" id="KW-0449">Lipoprotein</keyword>